<evidence type="ECO:0000256" key="2">
    <source>
        <dbReference type="ARBA" id="ARBA00023002"/>
    </source>
</evidence>
<dbReference type="SUPFAM" id="SSF51735">
    <property type="entry name" value="NAD(P)-binding Rossmann-fold domains"/>
    <property type="match status" value="1"/>
</dbReference>
<reference evidence="5 6" key="1">
    <citation type="submission" date="2020-04" db="EMBL/GenBank/DDBJ databases">
        <title>Sequencing and Assembly of C. fimi.</title>
        <authorList>
            <person name="Ramsey A.R."/>
        </authorList>
    </citation>
    <scope>NUCLEOTIDE SEQUENCE [LARGE SCALE GENOMIC DNA]</scope>
    <source>
        <strain evidence="5 6">SB</strain>
    </source>
</reference>
<dbReference type="GO" id="GO:0016491">
    <property type="term" value="F:oxidoreductase activity"/>
    <property type="evidence" value="ECO:0007669"/>
    <property type="project" value="UniProtKB-KW"/>
</dbReference>
<keyword evidence="6" id="KW-1185">Reference proteome</keyword>
<comment type="similarity">
    <text evidence="1">Belongs to the short-chain dehydrogenases/reductases (SDR) family.</text>
</comment>
<dbReference type="PROSITE" id="PS00061">
    <property type="entry name" value="ADH_SHORT"/>
    <property type="match status" value="1"/>
</dbReference>
<evidence type="ECO:0000256" key="3">
    <source>
        <dbReference type="ARBA" id="ARBA00023027"/>
    </source>
</evidence>
<keyword evidence="3" id="KW-0520">NAD</keyword>
<evidence type="ECO:0000259" key="4">
    <source>
        <dbReference type="SMART" id="SM00822"/>
    </source>
</evidence>
<accession>A0A7Y0LWF3</accession>
<dbReference type="SMART" id="SM00822">
    <property type="entry name" value="PKS_KR"/>
    <property type="match status" value="1"/>
</dbReference>
<organism evidence="5 6">
    <name type="scientific">Cellulomonas fimi</name>
    <dbReference type="NCBI Taxonomy" id="1708"/>
    <lineage>
        <taxon>Bacteria</taxon>
        <taxon>Bacillati</taxon>
        <taxon>Actinomycetota</taxon>
        <taxon>Actinomycetes</taxon>
        <taxon>Micrococcales</taxon>
        <taxon>Cellulomonadaceae</taxon>
        <taxon>Cellulomonas</taxon>
    </lineage>
</organism>
<feature type="domain" description="Ketoreductase" evidence="4">
    <location>
        <begin position="7"/>
        <end position="184"/>
    </location>
</feature>
<dbReference type="Gene3D" id="3.40.50.720">
    <property type="entry name" value="NAD(P)-binding Rossmann-like Domain"/>
    <property type="match status" value="1"/>
</dbReference>
<dbReference type="InterPro" id="IPR002347">
    <property type="entry name" value="SDR_fam"/>
</dbReference>
<protein>
    <submittedName>
        <fullName evidence="5">SDR family oxidoreductase</fullName>
    </submittedName>
</protein>
<gene>
    <name evidence="5" type="ORF">HIR71_03060</name>
</gene>
<name>A0A7Y0LWF3_CELFI</name>
<dbReference type="FunFam" id="3.40.50.720:FF:000084">
    <property type="entry name" value="Short-chain dehydrogenase reductase"/>
    <property type="match status" value="1"/>
</dbReference>
<dbReference type="EMBL" id="JABCJJ010000003">
    <property type="protein sequence ID" value="NMR19205.1"/>
    <property type="molecule type" value="Genomic_DNA"/>
</dbReference>
<keyword evidence="2" id="KW-0560">Oxidoreductase</keyword>
<dbReference type="PANTHER" id="PTHR24321:SF8">
    <property type="entry name" value="ESTRADIOL 17-BETA-DEHYDROGENASE 8-RELATED"/>
    <property type="match status" value="1"/>
</dbReference>
<dbReference type="CDD" id="cd05233">
    <property type="entry name" value="SDR_c"/>
    <property type="match status" value="1"/>
</dbReference>
<dbReference type="InterPro" id="IPR020904">
    <property type="entry name" value="Sc_DH/Rdtase_CS"/>
</dbReference>
<dbReference type="AlphaFoldDB" id="A0A7Y0LWF3"/>
<comment type="caution">
    <text evidence="5">The sequence shown here is derived from an EMBL/GenBank/DDBJ whole genome shotgun (WGS) entry which is preliminary data.</text>
</comment>
<evidence type="ECO:0000313" key="6">
    <source>
        <dbReference type="Proteomes" id="UP000562124"/>
    </source>
</evidence>
<dbReference type="Pfam" id="PF13561">
    <property type="entry name" value="adh_short_C2"/>
    <property type="match status" value="1"/>
</dbReference>
<dbReference type="Proteomes" id="UP000562124">
    <property type="component" value="Unassembled WGS sequence"/>
</dbReference>
<sequence>MADTTTGAVVVTGAASGIGRATVETLARAGRPVLALDLSPAVTELGSTTVLTVRGDVTDADVLLDAVSRARSAFGAVDGAVAAAGITRAGTVDTMDPATWDAVLRTNLTAVFLLAKACLPDFREAGGGSFVAIASQVGMVGYPENVAYCAAKGGVINFVRALAVDGGPDNIRANAVCPGPIDTPMLRQGFEQTGEDMTVVTQRVPLARVGTPHEIGAVVELLLSPAGSFVTGAVWPVDGGYTAQ</sequence>
<evidence type="ECO:0000256" key="1">
    <source>
        <dbReference type="ARBA" id="ARBA00006484"/>
    </source>
</evidence>
<dbReference type="PRINTS" id="PR00081">
    <property type="entry name" value="GDHRDH"/>
</dbReference>
<proteinExistence type="inferred from homology"/>
<evidence type="ECO:0000313" key="5">
    <source>
        <dbReference type="EMBL" id="NMR19205.1"/>
    </source>
</evidence>
<dbReference type="InterPro" id="IPR057326">
    <property type="entry name" value="KR_dom"/>
</dbReference>
<dbReference type="InterPro" id="IPR036291">
    <property type="entry name" value="NAD(P)-bd_dom_sf"/>
</dbReference>
<dbReference type="PANTHER" id="PTHR24321">
    <property type="entry name" value="DEHYDROGENASES, SHORT CHAIN"/>
    <property type="match status" value="1"/>
</dbReference>
<dbReference type="RefSeq" id="WP_169323326.1">
    <property type="nucleotide sequence ID" value="NZ_JABCJJ010000003.1"/>
</dbReference>